<accession>A0A6N6RD60</accession>
<comment type="caution">
    <text evidence="4">The sequence shown here is derived from an EMBL/GenBank/DDBJ whole genome shotgun (WGS) entry which is preliminary data.</text>
</comment>
<keyword evidence="5" id="KW-1185">Reference proteome</keyword>
<dbReference type="InterPro" id="IPR020084">
    <property type="entry name" value="NUDIX_hydrolase_CS"/>
</dbReference>
<dbReference type="PANTHER" id="PTHR43736:SF1">
    <property type="entry name" value="DIHYDRONEOPTERIN TRIPHOSPHATE DIPHOSPHATASE"/>
    <property type="match status" value="1"/>
</dbReference>
<dbReference type="OrthoDB" id="9816289at2"/>
<evidence type="ECO:0000256" key="2">
    <source>
        <dbReference type="RuleBase" id="RU003476"/>
    </source>
</evidence>
<dbReference type="CDD" id="cd03673">
    <property type="entry name" value="NUDIX_Ap6A_hydrolase"/>
    <property type="match status" value="1"/>
</dbReference>
<evidence type="ECO:0000313" key="5">
    <source>
        <dbReference type="Proteomes" id="UP000468650"/>
    </source>
</evidence>
<comment type="similarity">
    <text evidence="2">Belongs to the Nudix hydrolase family.</text>
</comment>
<dbReference type="PROSITE" id="PS00893">
    <property type="entry name" value="NUDIX_BOX"/>
    <property type="match status" value="1"/>
</dbReference>
<evidence type="ECO:0000259" key="3">
    <source>
        <dbReference type="PROSITE" id="PS51462"/>
    </source>
</evidence>
<dbReference type="PANTHER" id="PTHR43736">
    <property type="entry name" value="ADP-RIBOSE PYROPHOSPHATASE"/>
    <property type="match status" value="1"/>
</dbReference>
<dbReference type="InterPro" id="IPR015797">
    <property type="entry name" value="NUDIX_hydrolase-like_dom_sf"/>
</dbReference>
<proteinExistence type="inferred from homology"/>
<dbReference type="PRINTS" id="PR00502">
    <property type="entry name" value="NUDIXFAMILY"/>
</dbReference>
<name>A0A6N6RD60_9FLAO</name>
<sequence>MPQMYTIFINDLTLHITKNAPAVGTVKTIEGDKRIWLDANWKELSNKAKNDRVYIVTDDPDELWNLISNRYKLIEAAGGLVTNSHGEILFIERLGKWDLPKGKLEEGEDVRECALREVEEECGITGHTIVEDLPNTYHTYKVGDVPVLKRTYWYWMRIDGQPELTPQTEEDITKTVWLKEKDWNMVEKNTYPSIKSLLETYRFRYK</sequence>
<dbReference type="EMBL" id="WBVO01000013">
    <property type="protein sequence ID" value="KAB2806809.1"/>
    <property type="molecule type" value="Genomic_DNA"/>
</dbReference>
<gene>
    <name evidence="4" type="ORF">F8C67_13150</name>
</gene>
<keyword evidence="1 2" id="KW-0378">Hydrolase</keyword>
<dbReference type="GO" id="GO:0016787">
    <property type="term" value="F:hydrolase activity"/>
    <property type="evidence" value="ECO:0007669"/>
    <property type="project" value="UniProtKB-KW"/>
</dbReference>
<reference evidence="4 5" key="1">
    <citation type="submission" date="2019-09" db="EMBL/GenBank/DDBJ databases">
        <title>Genomes of family Cryomorphaceae.</title>
        <authorList>
            <person name="Bowman J.P."/>
        </authorList>
    </citation>
    <scope>NUCLEOTIDE SEQUENCE [LARGE SCALE GENOMIC DNA]</scope>
    <source>
        <strain evidence="4 5">LMG 25704</strain>
    </source>
</reference>
<dbReference type="InterPro" id="IPR020476">
    <property type="entry name" value="Nudix_hydrolase"/>
</dbReference>
<dbReference type="Pfam" id="PF00293">
    <property type="entry name" value="NUDIX"/>
    <property type="match status" value="1"/>
</dbReference>
<evidence type="ECO:0000256" key="1">
    <source>
        <dbReference type="ARBA" id="ARBA00022801"/>
    </source>
</evidence>
<evidence type="ECO:0000313" key="4">
    <source>
        <dbReference type="EMBL" id="KAB2806809.1"/>
    </source>
</evidence>
<dbReference type="PROSITE" id="PS51462">
    <property type="entry name" value="NUDIX"/>
    <property type="match status" value="1"/>
</dbReference>
<dbReference type="SUPFAM" id="SSF55811">
    <property type="entry name" value="Nudix"/>
    <property type="match status" value="1"/>
</dbReference>
<dbReference type="InterPro" id="IPR000086">
    <property type="entry name" value="NUDIX_hydrolase_dom"/>
</dbReference>
<dbReference type="Proteomes" id="UP000468650">
    <property type="component" value="Unassembled WGS sequence"/>
</dbReference>
<organism evidence="4 5">
    <name type="scientific">Phaeocystidibacter luteus</name>
    <dbReference type="NCBI Taxonomy" id="911197"/>
    <lineage>
        <taxon>Bacteria</taxon>
        <taxon>Pseudomonadati</taxon>
        <taxon>Bacteroidota</taxon>
        <taxon>Flavobacteriia</taxon>
        <taxon>Flavobacteriales</taxon>
        <taxon>Phaeocystidibacteraceae</taxon>
        <taxon>Phaeocystidibacter</taxon>
    </lineage>
</organism>
<dbReference type="AlphaFoldDB" id="A0A6N6RD60"/>
<feature type="domain" description="Nudix hydrolase" evidence="3">
    <location>
        <begin position="72"/>
        <end position="199"/>
    </location>
</feature>
<dbReference type="Gene3D" id="3.90.79.10">
    <property type="entry name" value="Nucleoside Triphosphate Pyrophosphohydrolase"/>
    <property type="match status" value="1"/>
</dbReference>
<protein>
    <submittedName>
        <fullName evidence="4">NUDIX domain-containing protein</fullName>
    </submittedName>
</protein>